<dbReference type="PANTHER" id="PTHR33143">
    <property type="entry name" value="F16F4.1 PROTEIN-RELATED"/>
    <property type="match status" value="1"/>
</dbReference>
<dbReference type="Proteomes" id="UP000554482">
    <property type="component" value="Unassembled WGS sequence"/>
</dbReference>
<protein>
    <recommendedName>
        <fullName evidence="2">VQ domain-containing protein</fullName>
    </recommendedName>
</protein>
<evidence type="ECO:0000259" key="2">
    <source>
        <dbReference type="Pfam" id="PF05678"/>
    </source>
</evidence>
<organism evidence="3 4">
    <name type="scientific">Thalictrum thalictroides</name>
    <name type="common">Rue-anemone</name>
    <name type="synonym">Anemone thalictroides</name>
    <dbReference type="NCBI Taxonomy" id="46969"/>
    <lineage>
        <taxon>Eukaryota</taxon>
        <taxon>Viridiplantae</taxon>
        <taxon>Streptophyta</taxon>
        <taxon>Embryophyta</taxon>
        <taxon>Tracheophyta</taxon>
        <taxon>Spermatophyta</taxon>
        <taxon>Magnoliopsida</taxon>
        <taxon>Ranunculales</taxon>
        <taxon>Ranunculaceae</taxon>
        <taxon>Thalictroideae</taxon>
        <taxon>Thalictrum</taxon>
    </lineage>
</organism>
<accession>A0A7J6VR26</accession>
<dbReference type="GO" id="GO:0005634">
    <property type="term" value="C:nucleus"/>
    <property type="evidence" value="ECO:0007669"/>
    <property type="project" value="TreeGrafter"/>
</dbReference>
<feature type="region of interest" description="Disordered" evidence="1">
    <location>
        <begin position="89"/>
        <end position="109"/>
    </location>
</feature>
<evidence type="ECO:0000313" key="4">
    <source>
        <dbReference type="Proteomes" id="UP000554482"/>
    </source>
</evidence>
<sequence length="134" mass="15090">MNLPKESTRNLDYQSTTVLKKRRNDKMNCDGKYRKPTIIYLETPKVIHADEQHFMSLVQKLTGMNSKPDSGLKTSKISSSALTMFNQERATSTTVSTHRSSMSTVSSDDDQLVSGGFYRSLVVDEADLYLSPPY</sequence>
<dbReference type="AlphaFoldDB" id="A0A7J6VR26"/>
<proteinExistence type="predicted"/>
<dbReference type="Pfam" id="PF05678">
    <property type="entry name" value="VQ"/>
    <property type="match status" value="1"/>
</dbReference>
<evidence type="ECO:0000256" key="1">
    <source>
        <dbReference type="SAM" id="MobiDB-lite"/>
    </source>
</evidence>
<dbReference type="PANTHER" id="PTHR33143:SF6">
    <property type="entry name" value="OS08G0102900 PROTEIN"/>
    <property type="match status" value="1"/>
</dbReference>
<dbReference type="InterPro" id="IPR039607">
    <property type="entry name" value="VQ_8/17/18/20/21/25"/>
</dbReference>
<dbReference type="EMBL" id="JABWDY010028273">
    <property type="protein sequence ID" value="KAF5187221.1"/>
    <property type="molecule type" value="Genomic_DNA"/>
</dbReference>
<feature type="compositionally biased region" description="Low complexity" evidence="1">
    <location>
        <begin position="91"/>
        <end position="106"/>
    </location>
</feature>
<comment type="caution">
    <text evidence="3">The sequence shown here is derived from an EMBL/GenBank/DDBJ whole genome shotgun (WGS) entry which is preliminary data.</text>
</comment>
<name>A0A7J6VR26_THATH</name>
<reference evidence="3 4" key="1">
    <citation type="submission" date="2020-06" db="EMBL/GenBank/DDBJ databases">
        <title>Transcriptomic and genomic resources for Thalictrum thalictroides and T. hernandezii: Facilitating candidate gene discovery in an emerging model plant lineage.</title>
        <authorList>
            <person name="Arias T."/>
            <person name="Riano-Pachon D.M."/>
            <person name="Di Stilio V.S."/>
        </authorList>
    </citation>
    <scope>NUCLEOTIDE SEQUENCE [LARGE SCALE GENOMIC DNA]</scope>
    <source>
        <strain evidence="4">cv. WT478/WT964</strain>
        <tissue evidence="3">Leaves</tissue>
    </source>
</reference>
<dbReference type="OrthoDB" id="1518325at2759"/>
<gene>
    <name evidence="3" type="ORF">FRX31_023192</name>
</gene>
<keyword evidence="4" id="KW-1185">Reference proteome</keyword>
<evidence type="ECO:0000313" key="3">
    <source>
        <dbReference type="EMBL" id="KAF5187221.1"/>
    </source>
</evidence>
<feature type="domain" description="VQ" evidence="2">
    <location>
        <begin position="43"/>
        <end position="68"/>
    </location>
</feature>
<dbReference type="InterPro" id="IPR008889">
    <property type="entry name" value="VQ"/>
</dbReference>